<dbReference type="GO" id="GO:0022625">
    <property type="term" value="C:cytosolic large ribosomal subunit"/>
    <property type="evidence" value="ECO:0007669"/>
    <property type="project" value="TreeGrafter"/>
</dbReference>
<dbReference type="PANTHER" id="PTHR11524">
    <property type="entry name" value="60S RIBOSOMAL PROTEIN L7"/>
    <property type="match status" value="1"/>
</dbReference>
<dbReference type="Gene3D" id="3.30.1390.20">
    <property type="entry name" value="Ribosomal protein L30, ferredoxin-like fold domain"/>
    <property type="match status" value="1"/>
</dbReference>
<dbReference type="InterPro" id="IPR039699">
    <property type="entry name" value="Ribosomal_uL30"/>
</dbReference>
<gene>
    <name evidence="1" type="ORF">RMAR00112_LOCUS13051</name>
</gene>
<dbReference type="EMBL" id="HBHW01016849">
    <property type="protein sequence ID" value="CAE0045076.1"/>
    <property type="molecule type" value="Transcribed_RNA"/>
</dbReference>
<name>A0A7S3EE29_9RHOD</name>
<dbReference type="GO" id="GO:0000463">
    <property type="term" value="P:maturation of LSU-rRNA from tricistronic rRNA transcript (SSU-rRNA, 5.8S rRNA, LSU-rRNA)"/>
    <property type="evidence" value="ECO:0007669"/>
    <property type="project" value="TreeGrafter"/>
</dbReference>
<dbReference type="PANTHER" id="PTHR11524:SF58">
    <property type="entry name" value="IP16805P"/>
    <property type="match status" value="1"/>
</dbReference>
<protein>
    <recommendedName>
        <fullName evidence="2">Ribosomal protein L30 ferredoxin-like fold domain-containing protein</fullName>
    </recommendedName>
</protein>
<accession>A0A7S3EE29</accession>
<evidence type="ECO:0000313" key="1">
    <source>
        <dbReference type="EMBL" id="CAE0045076.1"/>
    </source>
</evidence>
<dbReference type="SUPFAM" id="SSF55129">
    <property type="entry name" value="Ribosomal protein L30p/L7e"/>
    <property type="match status" value="1"/>
</dbReference>
<dbReference type="InterPro" id="IPR036919">
    <property type="entry name" value="Ribo_uL30_ferredoxin-like_sf"/>
</dbReference>
<reference evidence="1" key="1">
    <citation type="submission" date="2021-01" db="EMBL/GenBank/DDBJ databases">
        <authorList>
            <person name="Corre E."/>
            <person name="Pelletier E."/>
            <person name="Niang G."/>
            <person name="Scheremetjew M."/>
            <person name="Finn R."/>
            <person name="Kale V."/>
            <person name="Holt S."/>
            <person name="Cochrane G."/>
            <person name="Meng A."/>
            <person name="Brown T."/>
            <person name="Cohen L."/>
        </authorList>
    </citation>
    <scope>NUCLEOTIDE SEQUENCE</scope>
    <source>
        <strain evidence="1">CCMP 769</strain>
    </source>
</reference>
<evidence type="ECO:0008006" key="2">
    <source>
        <dbReference type="Google" id="ProtNLM"/>
    </source>
</evidence>
<dbReference type="Gene3D" id="1.10.15.30">
    <property type="match status" value="1"/>
</dbReference>
<dbReference type="InterPro" id="IPR035808">
    <property type="entry name" value="Ribosomal_uL30_euk_arc"/>
</dbReference>
<dbReference type="CDD" id="cd01657">
    <property type="entry name" value="Ribosomal_L7_archeal_euk"/>
    <property type="match status" value="1"/>
</dbReference>
<sequence>MFFDDWGSRFLFRCRVFSAPRVPETVLKRKRAASFAAALNSKRKRSNKTKSKLETSVKRAEKFVMEFRNKERSTRRAKSVIRGKRADSSKRITIAPEDKVLLVIRIRAGKKDEIPNIYAKTLKKFSLNKLFSGRLIRHNKDNLKKLKTIEEYVTWGSPNLKLIQDLVHKRGYTRVDKVKRPLSDNTVIEEKLGDCGIICTEDLVHELASVDENFDRVSEFLCPFQLGAPKKGFTREKKLKSFAKGGEYGSRGEDINELVAQMN</sequence>
<dbReference type="GO" id="GO:0003735">
    <property type="term" value="F:structural constituent of ribosome"/>
    <property type="evidence" value="ECO:0007669"/>
    <property type="project" value="TreeGrafter"/>
</dbReference>
<proteinExistence type="predicted"/>
<dbReference type="AlphaFoldDB" id="A0A7S3EE29"/>
<dbReference type="GO" id="GO:0003723">
    <property type="term" value="F:RNA binding"/>
    <property type="evidence" value="ECO:0007669"/>
    <property type="project" value="TreeGrafter"/>
</dbReference>
<organism evidence="1">
    <name type="scientific">Rhodosorus marinus</name>
    <dbReference type="NCBI Taxonomy" id="101924"/>
    <lineage>
        <taxon>Eukaryota</taxon>
        <taxon>Rhodophyta</taxon>
        <taxon>Stylonematophyceae</taxon>
        <taxon>Stylonematales</taxon>
        <taxon>Stylonemataceae</taxon>
        <taxon>Rhodosorus</taxon>
    </lineage>
</organism>